<evidence type="ECO:0000313" key="6">
    <source>
        <dbReference type="EMBL" id="MBF9069590.1"/>
    </source>
</evidence>
<evidence type="ECO:0000256" key="2">
    <source>
        <dbReference type="ARBA" id="ARBA00005989"/>
    </source>
</evidence>
<dbReference type="GO" id="GO:0030313">
    <property type="term" value="C:cell envelope"/>
    <property type="evidence" value="ECO:0007669"/>
    <property type="project" value="UniProtKB-SubCell"/>
</dbReference>
<evidence type="ECO:0000256" key="4">
    <source>
        <dbReference type="SAM" id="MobiDB-lite"/>
    </source>
</evidence>
<comment type="similarity">
    <text evidence="2">Belongs to the EfeM/EfeO family.</text>
</comment>
<reference evidence="6" key="1">
    <citation type="submission" date="2020-11" db="EMBL/GenBank/DDBJ databases">
        <title>Isolation and identification of active actinomycetes.</title>
        <authorList>
            <person name="Yu B."/>
        </authorList>
    </citation>
    <scope>NUCLEOTIDE SEQUENCE</scope>
    <source>
        <strain evidence="6">NEAU-YB345</strain>
    </source>
</reference>
<accession>A0A931FET8</accession>
<organism evidence="6 7">
    <name type="scientific">Streptacidiphilus fuscans</name>
    <dbReference type="NCBI Taxonomy" id="2789292"/>
    <lineage>
        <taxon>Bacteria</taxon>
        <taxon>Bacillati</taxon>
        <taxon>Actinomycetota</taxon>
        <taxon>Actinomycetes</taxon>
        <taxon>Kitasatosporales</taxon>
        <taxon>Streptomycetaceae</taxon>
        <taxon>Streptacidiphilus</taxon>
    </lineage>
</organism>
<dbReference type="Pfam" id="PF09375">
    <property type="entry name" value="Peptidase_M75"/>
    <property type="match status" value="1"/>
</dbReference>
<protein>
    <submittedName>
        <fullName evidence="6">EfeM/EfeO family lipoprotein</fullName>
    </submittedName>
</protein>
<dbReference type="PANTHER" id="PTHR39192">
    <property type="entry name" value="IRON UPTAKE SYSTEM COMPONENT EFEO"/>
    <property type="match status" value="1"/>
</dbReference>
<keyword evidence="6" id="KW-0449">Lipoprotein</keyword>
<dbReference type="EMBL" id="JADPRT010000006">
    <property type="protein sequence ID" value="MBF9069590.1"/>
    <property type="molecule type" value="Genomic_DNA"/>
</dbReference>
<dbReference type="PANTHER" id="PTHR39192:SF1">
    <property type="entry name" value="IRON UPTAKE SYSTEM COMPONENT EFEO"/>
    <property type="match status" value="1"/>
</dbReference>
<gene>
    <name evidence="6" type="ORF">I2501_16315</name>
</gene>
<feature type="compositionally biased region" description="Low complexity" evidence="4">
    <location>
        <begin position="363"/>
        <end position="377"/>
    </location>
</feature>
<evidence type="ECO:0000256" key="3">
    <source>
        <dbReference type="ARBA" id="ARBA00022729"/>
    </source>
</evidence>
<proteinExistence type="inferred from homology"/>
<comment type="subcellular location">
    <subcellularLocation>
        <location evidence="1">Cell envelope</location>
    </subcellularLocation>
</comment>
<keyword evidence="7" id="KW-1185">Reference proteome</keyword>
<dbReference type="AlphaFoldDB" id="A0A931FET8"/>
<sequence>MTRVTRLARPLLAGALVLAAAGGALGVALTRDGGPSTTAAPGSAPTPTPLAVSVDKHGCGAPPTSLAAGPVAFAVTDSASTFVTVYLTDPGGDRAYAEIRWLGPRHTLPLTGSLAAGRYALRCVFSDGPVVSSPTLAVTGSASGTLTGYAPMPDLALAGAVASYRAWVQAALPGLLAAAQTLDADVARGDLASARADWLPAHLDYERLGAAYNSFGDFDASIDGRADGLPQGTATSGWTGFFALEQGLWHGAPASALRPLTQHLVSDVQGLIADFPSEDTDPGDLPLRAHEILENGLQFQLSGHADYGSGTTLATLDANVQGTQEVLSLLAPLLRERAPGLLDGVDQQLAQLRVQLAACRTGSASGTSAGSNSGAGADWTPAASLDRDRRERLDGALGALLEQLSEIPNLLAPRTDA</sequence>
<evidence type="ECO:0000313" key="7">
    <source>
        <dbReference type="Proteomes" id="UP000657385"/>
    </source>
</evidence>
<dbReference type="InterPro" id="IPR034981">
    <property type="entry name" value="Imelysin-like_EfeO/Algp7"/>
</dbReference>
<dbReference type="RefSeq" id="WP_196194773.1">
    <property type="nucleotide sequence ID" value="NZ_JADPRT010000006.1"/>
</dbReference>
<dbReference type="InterPro" id="IPR018976">
    <property type="entry name" value="Imelysin-like"/>
</dbReference>
<dbReference type="Proteomes" id="UP000657385">
    <property type="component" value="Unassembled WGS sequence"/>
</dbReference>
<evidence type="ECO:0000256" key="1">
    <source>
        <dbReference type="ARBA" id="ARBA00004196"/>
    </source>
</evidence>
<name>A0A931FET8_9ACTN</name>
<dbReference type="InterPro" id="IPR038352">
    <property type="entry name" value="Imelysin_sf"/>
</dbReference>
<feature type="domain" description="Imelysin-like" evidence="5">
    <location>
        <begin position="160"/>
        <end position="406"/>
    </location>
</feature>
<comment type="caution">
    <text evidence="6">The sequence shown here is derived from an EMBL/GenBank/DDBJ whole genome shotgun (WGS) entry which is preliminary data.</text>
</comment>
<keyword evidence="3" id="KW-0732">Signal</keyword>
<feature type="region of interest" description="Disordered" evidence="4">
    <location>
        <begin position="363"/>
        <end position="387"/>
    </location>
</feature>
<dbReference type="CDD" id="cd14656">
    <property type="entry name" value="Imelysin-like_EfeO"/>
    <property type="match status" value="1"/>
</dbReference>
<dbReference type="Gene3D" id="1.20.1420.20">
    <property type="entry name" value="M75 peptidase, HXXE motif"/>
    <property type="match status" value="1"/>
</dbReference>
<evidence type="ECO:0000259" key="5">
    <source>
        <dbReference type="Pfam" id="PF09375"/>
    </source>
</evidence>
<dbReference type="InterPro" id="IPR050894">
    <property type="entry name" value="EfeM/EfeO_iron_uptake"/>
</dbReference>